<keyword evidence="3" id="KW-1185">Reference proteome</keyword>
<dbReference type="Pfam" id="PF18939">
    <property type="entry name" value="DUF5686"/>
    <property type="match status" value="1"/>
</dbReference>
<evidence type="ECO:0000313" key="3">
    <source>
        <dbReference type="Proteomes" id="UP000829517"/>
    </source>
</evidence>
<evidence type="ECO:0000313" key="2">
    <source>
        <dbReference type="EMBL" id="MCF8715916.1"/>
    </source>
</evidence>
<dbReference type="RefSeq" id="WP_236959877.1">
    <property type="nucleotide sequence ID" value="NZ_JAETXX010000010.1"/>
</dbReference>
<protein>
    <submittedName>
        <fullName evidence="2">Carboxypeptidase-like regulatory domain-containing protein</fullName>
    </submittedName>
</protein>
<dbReference type="InterPro" id="IPR008969">
    <property type="entry name" value="CarboxyPept-like_regulatory"/>
</dbReference>
<keyword evidence="1" id="KW-0732">Signal</keyword>
<name>A0ABS9J657_9FLAO</name>
<dbReference type="EMBL" id="JAETXX010000010">
    <property type="protein sequence ID" value="MCF8715916.1"/>
    <property type="molecule type" value="Genomic_DNA"/>
</dbReference>
<dbReference type="Pfam" id="PF13715">
    <property type="entry name" value="CarbopepD_reg_2"/>
    <property type="match status" value="1"/>
</dbReference>
<proteinExistence type="predicted"/>
<dbReference type="InterPro" id="IPR043741">
    <property type="entry name" value="DUF5686"/>
</dbReference>
<dbReference type="SUPFAM" id="SSF49464">
    <property type="entry name" value="Carboxypeptidase regulatory domain-like"/>
    <property type="match status" value="1"/>
</dbReference>
<reference evidence="2 3" key="1">
    <citation type="submission" date="2021-01" db="EMBL/GenBank/DDBJ databases">
        <title>Genome sequencing of Joostella atrarenae M1-2 (= KCTC 23194).</title>
        <authorList>
            <person name="Zakaria M.R."/>
            <person name="Lam M.Q."/>
            <person name="Chong C.S."/>
        </authorList>
    </citation>
    <scope>NUCLEOTIDE SEQUENCE [LARGE SCALE GENOMIC DNA]</scope>
    <source>
        <strain evidence="2 3">M1-2</strain>
    </source>
</reference>
<organism evidence="2 3">
    <name type="scientific">Joostella atrarenae</name>
    <dbReference type="NCBI Taxonomy" id="679257"/>
    <lineage>
        <taxon>Bacteria</taxon>
        <taxon>Pseudomonadati</taxon>
        <taxon>Bacteroidota</taxon>
        <taxon>Flavobacteriia</taxon>
        <taxon>Flavobacteriales</taxon>
        <taxon>Flavobacteriaceae</taxon>
        <taxon>Joostella</taxon>
    </lineage>
</organism>
<gene>
    <name evidence="2" type="ORF">JM658_13855</name>
</gene>
<sequence>MKYILSLSLLFFSITLCAQTKVSGVVVDGSGIEIPYANVMFPNSTEGTITNEEGRFYLESDTTHDLLSVTLLGYASEEIKLEKKVNYDLKVVLREGEELDEVVLYVGKQPKKGNPAIEILKKVWAKKRQNGIYLFDQYKYDKYEKIEFDFNTIDSAFMSKKIFNGMEFIFDQVDTSNVTGKTYLPIFINEAVSEVHGDNKINEKIERLVGNKNSGFNTNQSVISFVKDLYADYNIYNNYIKLFNKSFVSPLSKTGVDVYNYVLTDSSYVDNKWCYNIVYYPRRKNEMTFKGNFWVNDTTFAVKDINMQVSKSANVNWVKELYIEQEFEVLNDSVFLLKRDYLLSDFSLRKKEESRGLYGKRTTVYNNYEFNKEKPKSFYTKRVDPYNELIYNRDTTFWAENRLESLNEDEKGVYKMLDTLKTVPKFKRLYDLTTILVSGYIEIPKLNIDFGPIYSSFGYNEAEGIRLRAGGRTYFGPNDPWRLQGYTAYGFKDKKFKYGFSGKWLLDRKNRLIISGGTRRDIEQLGTSLTSSSDVLGRSFASSAIFTAGSNNTLTDINLTTFGIEYEPLKNFVLKTETNFRTLRSALPDDFNLDYVDPDAPGGISSETKQYDVNISLDVTPGRKTTGYGVERNDVNRNYARLYLVYTAGLKGFLESDFNYEKLQFYYRQPFQLGGLGRTITTVEAGKTFGEVPLSLLSPIPGNQTYFSIFNTFPNLNFYEFVTDTYVSGQIEHNFNGRLLAKIPFMKKLDLREIVGLRAVWGEISDANIALSAPAGAMLRAPTDEVYYEYSFGIANIFKLLRIDFNFRGNYLDIPDARPFSITGNLEFVF</sequence>
<feature type="chain" id="PRO_5046623686" evidence="1">
    <location>
        <begin position="19"/>
        <end position="830"/>
    </location>
</feature>
<comment type="caution">
    <text evidence="2">The sequence shown here is derived from an EMBL/GenBank/DDBJ whole genome shotgun (WGS) entry which is preliminary data.</text>
</comment>
<evidence type="ECO:0000256" key="1">
    <source>
        <dbReference type="SAM" id="SignalP"/>
    </source>
</evidence>
<feature type="signal peptide" evidence="1">
    <location>
        <begin position="1"/>
        <end position="18"/>
    </location>
</feature>
<accession>A0ABS9J657</accession>
<dbReference type="Proteomes" id="UP000829517">
    <property type="component" value="Unassembled WGS sequence"/>
</dbReference>